<name>A0ACC1PNF0_9PEZI</name>
<proteinExistence type="predicted"/>
<keyword evidence="2" id="KW-1185">Reference proteome</keyword>
<gene>
    <name evidence="1" type="ORF">NUW58_g693</name>
</gene>
<organism evidence="1 2">
    <name type="scientific">Xylaria curta</name>
    <dbReference type="NCBI Taxonomy" id="42375"/>
    <lineage>
        <taxon>Eukaryota</taxon>
        <taxon>Fungi</taxon>
        <taxon>Dikarya</taxon>
        <taxon>Ascomycota</taxon>
        <taxon>Pezizomycotina</taxon>
        <taxon>Sordariomycetes</taxon>
        <taxon>Xylariomycetidae</taxon>
        <taxon>Xylariales</taxon>
        <taxon>Xylariaceae</taxon>
        <taxon>Xylaria</taxon>
    </lineage>
</organism>
<sequence length="1147" mass="128716">MSSRSARGRFQADLQAARREKIPNVQEIGPGDMSDVARYPLDNQFLVYTNNDVPPKIGKILDDAMGSTPGMSITELVKALSRTLRDSLDSAGWSGDSGIEVEDDVATTGPNSDADFSDDSVDDDDDYFDLGGQPNNRDRAQIEISDITLKRICQDFRVVQDAGFRVGKICGMHHGSELSIMTVSVKARKLGLSREIHEAWNLEPSDYVLLLMRYTGYYVSLDDALNGSVGHTSLEFRLRKCSKYRPTSIEEATKAFSPALESHQQTKAVQNAVSKDNSVSTFGVGDSIDLLLNGDFLAMVKIRKENKNASWDDSRIIHSKLALPDENNESTNISLDSIADTDLPPILGEDHLLSSQPVSLPLISMQFALRYLIKCTDYCMICHNKVNGNSEAVKPYVCGKPLCLFQYMSLGLGPSIDDEIIAHQYVVDLLISFCYSSLRFDGNLVPKMREFPLGLDLQVPCVRGLAYKKKKPQDITIPGYGNLIDPLKVTISWKSLSATIISNLDADRPGLAIGQWVVIHTRQNCGQGAELNVFHHARIVGRFGPHLHFRIASRHPVPMASATYTMVTSYDWDNASSLSGWLVLCNQSLDELEDKKEMALSLNLLLSALPPVEEMRSYLIHDKSRQLATWDQIPPGARKLLRWIIASNRSYIVQLDKPSNEVEKIGDAKYETLDRSQERTVGVDGWIQFRFVQGSLEKEARFLEASRTVMSEHRTILAWHGSPIGNWHSIIREGLNFDVISHGRAFGDGVYFSRAFEQSVNYSSGTDNSFPTLEMVVWPQSSLKIIQAISLNELVNRPEEFRHSKNCYVVDKVHWIQCRYLFVRPRDSATAQIDQEEKWLEPLSKEFKQDPQFEITGPRFIFVPEIGIPWVEHQQQGTSSSSPSTPCTPTGDDTDDEDMEDIKFLSYADSTKPRATNSENSMNNTSPPPLGHKEHLTDFRPGRLDFSKLPQLAPPFYATKSSQQTIQRELHRLQQIQSVTPLHELGWYIDFERIENMFQWIVEIHSFDPSLPLARDMKAAGVTSVVLEIRFMRGFPLTPPFVRVVQPRFLPFGSGGGGHVTAGGAMCMELLTNTGWSPVNTMESVLLQVRLAISSTEPAARLEESYPLRYGNNQYSLREAVDAYTRAAGLHGWEVPKEVREISMVYN</sequence>
<dbReference type="Proteomes" id="UP001143856">
    <property type="component" value="Unassembled WGS sequence"/>
</dbReference>
<comment type="caution">
    <text evidence="1">The sequence shown here is derived from an EMBL/GenBank/DDBJ whole genome shotgun (WGS) entry which is preliminary data.</text>
</comment>
<accession>A0ACC1PNF0</accession>
<protein>
    <submittedName>
        <fullName evidence="1">Uncharacterized protein</fullName>
    </submittedName>
</protein>
<evidence type="ECO:0000313" key="1">
    <source>
        <dbReference type="EMBL" id="KAJ2997295.1"/>
    </source>
</evidence>
<evidence type="ECO:0000313" key="2">
    <source>
        <dbReference type="Proteomes" id="UP001143856"/>
    </source>
</evidence>
<reference evidence="1" key="1">
    <citation type="submission" date="2022-10" db="EMBL/GenBank/DDBJ databases">
        <title>Genome Sequence of Xylaria curta.</title>
        <authorList>
            <person name="Buettner E."/>
        </authorList>
    </citation>
    <scope>NUCLEOTIDE SEQUENCE</scope>
    <source>
        <strain evidence="1">Babe10</strain>
    </source>
</reference>
<dbReference type="EMBL" id="JAPDGR010000062">
    <property type="protein sequence ID" value="KAJ2997295.1"/>
    <property type="molecule type" value="Genomic_DNA"/>
</dbReference>